<name>A0ABQ2CZD5_9DEIO</name>
<evidence type="ECO:0000313" key="1">
    <source>
        <dbReference type="EMBL" id="GGJ34337.1"/>
    </source>
</evidence>
<gene>
    <name evidence="1" type="ORF">GCM10008938_20630</name>
</gene>
<dbReference type="Proteomes" id="UP000632222">
    <property type="component" value="Unassembled WGS sequence"/>
</dbReference>
<keyword evidence="2" id="KW-1185">Reference proteome</keyword>
<reference evidence="2" key="1">
    <citation type="journal article" date="2019" name="Int. J. Syst. Evol. Microbiol.">
        <title>The Global Catalogue of Microorganisms (GCM) 10K type strain sequencing project: providing services to taxonomists for standard genome sequencing and annotation.</title>
        <authorList>
            <consortium name="The Broad Institute Genomics Platform"/>
            <consortium name="The Broad Institute Genome Sequencing Center for Infectious Disease"/>
            <person name="Wu L."/>
            <person name="Ma J."/>
        </authorList>
    </citation>
    <scope>NUCLEOTIDE SEQUENCE [LARGE SCALE GENOMIC DNA]</scope>
    <source>
        <strain evidence="2">JCM 14370</strain>
    </source>
</reference>
<evidence type="ECO:0000313" key="2">
    <source>
        <dbReference type="Proteomes" id="UP000632222"/>
    </source>
</evidence>
<dbReference type="EMBL" id="BMOD01000006">
    <property type="protein sequence ID" value="GGJ34337.1"/>
    <property type="molecule type" value="Genomic_DNA"/>
</dbReference>
<protein>
    <submittedName>
        <fullName evidence="1">Uncharacterized protein</fullName>
    </submittedName>
</protein>
<comment type="caution">
    <text evidence="1">The sequence shown here is derived from an EMBL/GenBank/DDBJ whole genome shotgun (WGS) entry which is preliminary data.</text>
</comment>
<sequence length="84" mass="9198">MLSFCTRYTFEPSIASLREPVQFPGKEGAPVLSKKIGVLGFQTEDSLASTTMVCTQIMTELLKTDCKKHTAKISLQKTAGKDLT</sequence>
<accession>A0ABQ2CZD5</accession>
<organism evidence="1 2">
    <name type="scientific">Deinococcus roseus</name>
    <dbReference type="NCBI Taxonomy" id="392414"/>
    <lineage>
        <taxon>Bacteria</taxon>
        <taxon>Thermotogati</taxon>
        <taxon>Deinococcota</taxon>
        <taxon>Deinococci</taxon>
        <taxon>Deinococcales</taxon>
        <taxon>Deinococcaceae</taxon>
        <taxon>Deinococcus</taxon>
    </lineage>
</organism>
<proteinExistence type="predicted"/>